<comment type="caution">
    <text evidence="5">The sequence shown here is derived from an EMBL/GenBank/DDBJ whole genome shotgun (WGS) entry which is preliminary data.</text>
</comment>
<dbReference type="PROSITE" id="PS50914">
    <property type="entry name" value="BON"/>
    <property type="match status" value="1"/>
</dbReference>
<evidence type="ECO:0000256" key="1">
    <source>
        <dbReference type="ARBA" id="ARBA00023122"/>
    </source>
</evidence>
<dbReference type="PROSITE" id="PS51371">
    <property type="entry name" value="CBS"/>
    <property type="match status" value="2"/>
</dbReference>
<keyword evidence="1 2" id="KW-0129">CBS domain</keyword>
<dbReference type="STRING" id="1210089.GCA_001613165_06196"/>
<dbReference type="Gene3D" id="3.10.580.10">
    <property type="entry name" value="CBS-domain"/>
    <property type="match status" value="1"/>
</dbReference>
<evidence type="ECO:0000259" key="4">
    <source>
        <dbReference type="PROSITE" id="PS51371"/>
    </source>
</evidence>
<dbReference type="Pfam" id="PF00571">
    <property type="entry name" value="CBS"/>
    <property type="match status" value="2"/>
</dbReference>
<dbReference type="SMART" id="SM00116">
    <property type="entry name" value="CBS"/>
    <property type="match status" value="2"/>
</dbReference>
<dbReference type="SUPFAM" id="SSF54631">
    <property type="entry name" value="CBS-domain pair"/>
    <property type="match status" value="1"/>
</dbReference>
<dbReference type="InterPro" id="IPR017080">
    <property type="entry name" value="UCP036990_CBS_BON"/>
</dbReference>
<feature type="domain" description="CBS" evidence="4">
    <location>
        <begin position="10"/>
        <end position="67"/>
    </location>
</feature>
<accession>A0A370GJC5</accession>
<dbReference type="InterPro" id="IPR000644">
    <property type="entry name" value="CBS_dom"/>
</dbReference>
<dbReference type="Proteomes" id="UP000255355">
    <property type="component" value="Unassembled WGS sequence"/>
</dbReference>
<dbReference type="PANTHER" id="PTHR43080">
    <property type="entry name" value="CBS DOMAIN-CONTAINING PROTEIN CBSX3, MITOCHONDRIAL"/>
    <property type="match status" value="1"/>
</dbReference>
<evidence type="ECO:0000259" key="3">
    <source>
        <dbReference type="PROSITE" id="PS50914"/>
    </source>
</evidence>
<dbReference type="InterPro" id="IPR051257">
    <property type="entry name" value="Diverse_CBS-Domain"/>
</dbReference>
<protein>
    <submittedName>
        <fullName evidence="5">CBS domain protein</fullName>
    </submittedName>
</protein>
<keyword evidence="6" id="KW-1185">Reference proteome</keyword>
<evidence type="ECO:0000313" key="6">
    <source>
        <dbReference type="Proteomes" id="UP000255355"/>
    </source>
</evidence>
<evidence type="ECO:0000256" key="2">
    <source>
        <dbReference type="PROSITE-ProRule" id="PRU00703"/>
    </source>
</evidence>
<feature type="domain" description="BON" evidence="3">
    <location>
        <begin position="146"/>
        <end position="215"/>
    </location>
</feature>
<dbReference type="PANTHER" id="PTHR43080:SF29">
    <property type="entry name" value="OS02G0818000 PROTEIN"/>
    <property type="match status" value="1"/>
</dbReference>
<sequence>MMHKRVADVMTRDVVCVRTDTPFDEVVRVLAEHRISGAPVVDDTGRVVGMVTEADLLGRQARAGGAAGTAIWHLLRRRAFARKGVALTAAELMTAPAVTLAPGDRLTTAAATLARHDIKRAVVVDADRIPTGIVSRKDLLAVYLRPDAELADEIRTNVLDRALCVPTGEVSVDVVQGVATLRGKVERRSMIDIANVLTAAVDGVVDVHTHLTADLDDTRIPPPQPADVGILFPYTHR</sequence>
<evidence type="ECO:0000313" key="5">
    <source>
        <dbReference type="EMBL" id="RDI43329.1"/>
    </source>
</evidence>
<dbReference type="PIRSF" id="PIRSF036990">
    <property type="entry name" value="UCP036990_CBS_BON"/>
    <property type="match status" value="1"/>
</dbReference>
<dbReference type="Pfam" id="PF04972">
    <property type="entry name" value="BON"/>
    <property type="match status" value="1"/>
</dbReference>
<dbReference type="AlphaFoldDB" id="A0A370GJC5"/>
<dbReference type="EMBL" id="QQAZ01000022">
    <property type="protein sequence ID" value="RDI43329.1"/>
    <property type="molecule type" value="Genomic_DNA"/>
</dbReference>
<dbReference type="InterPro" id="IPR007055">
    <property type="entry name" value="BON_dom"/>
</dbReference>
<name>A0A370GJC5_9NOCA</name>
<dbReference type="RefSeq" id="WP_068027698.1">
    <property type="nucleotide sequence ID" value="NZ_QQAZ01000022.1"/>
</dbReference>
<proteinExistence type="predicted"/>
<gene>
    <name evidence="5" type="ORF">DFR68_12292</name>
</gene>
<dbReference type="OrthoDB" id="2111978at2"/>
<dbReference type="InterPro" id="IPR046342">
    <property type="entry name" value="CBS_dom_sf"/>
</dbReference>
<dbReference type="CDD" id="cd04586">
    <property type="entry name" value="CBS_pair_BON_assoc"/>
    <property type="match status" value="1"/>
</dbReference>
<organism evidence="5 6">
    <name type="scientific">Nocardia mexicana</name>
    <dbReference type="NCBI Taxonomy" id="279262"/>
    <lineage>
        <taxon>Bacteria</taxon>
        <taxon>Bacillati</taxon>
        <taxon>Actinomycetota</taxon>
        <taxon>Actinomycetes</taxon>
        <taxon>Mycobacteriales</taxon>
        <taxon>Nocardiaceae</taxon>
        <taxon>Nocardia</taxon>
    </lineage>
</organism>
<reference evidence="5 6" key="1">
    <citation type="submission" date="2018-07" db="EMBL/GenBank/DDBJ databases">
        <title>Genomic Encyclopedia of Type Strains, Phase IV (KMG-IV): sequencing the most valuable type-strain genomes for metagenomic binning, comparative biology and taxonomic classification.</title>
        <authorList>
            <person name="Goeker M."/>
        </authorList>
    </citation>
    <scope>NUCLEOTIDE SEQUENCE [LARGE SCALE GENOMIC DNA]</scope>
    <source>
        <strain evidence="5 6">DSM 44952</strain>
    </source>
</reference>
<feature type="domain" description="CBS" evidence="4">
    <location>
        <begin position="93"/>
        <end position="149"/>
    </location>
</feature>